<evidence type="ECO:0000313" key="2">
    <source>
        <dbReference type="Proteomes" id="UP001597045"/>
    </source>
</evidence>
<dbReference type="EMBL" id="JBHTIS010000036">
    <property type="protein sequence ID" value="MFD1044335.1"/>
    <property type="molecule type" value="Genomic_DNA"/>
</dbReference>
<organism evidence="1 2">
    <name type="scientific">Kibdelosporangium lantanae</name>
    <dbReference type="NCBI Taxonomy" id="1497396"/>
    <lineage>
        <taxon>Bacteria</taxon>
        <taxon>Bacillati</taxon>
        <taxon>Actinomycetota</taxon>
        <taxon>Actinomycetes</taxon>
        <taxon>Pseudonocardiales</taxon>
        <taxon>Pseudonocardiaceae</taxon>
        <taxon>Kibdelosporangium</taxon>
    </lineage>
</organism>
<evidence type="ECO:0000313" key="1">
    <source>
        <dbReference type="EMBL" id="MFD1044335.1"/>
    </source>
</evidence>
<protein>
    <submittedName>
        <fullName evidence="1">Uncharacterized protein</fullName>
    </submittedName>
</protein>
<dbReference type="Proteomes" id="UP001597045">
    <property type="component" value="Unassembled WGS sequence"/>
</dbReference>
<proteinExistence type="predicted"/>
<reference evidence="2" key="1">
    <citation type="journal article" date="2019" name="Int. J. Syst. Evol. Microbiol.">
        <title>The Global Catalogue of Microorganisms (GCM) 10K type strain sequencing project: providing services to taxonomists for standard genome sequencing and annotation.</title>
        <authorList>
            <consortium name="The Broad Institute Genomics Platform"/>
            <consortium name="The Broad Institute Genome Sequencing Center for Infectious Disease"/>
            <person name="Wu L."/>
            <person name="Ma J."/>
        </authorList>
    </citation>
    <scope>NUCLEOTIDE SEQUENCE [LARGE SCALE GENOMIC DNA]</scope>
    <source>
        <strain evidence="2">JCM 31486</strain>
    </source>
</reference>
<name>A0ABW3M5U7_9PSEU</name>
<comment type="caution">
    <text evidence="1">The sequence shown here is derived from an EMBL/GenBank/DDBJ whole genome shotgun (WGS) entry which is preliminary data.</text>
</comment>
<accession>A0ABW3M5U7</accession>
<keyword evidence="2" id="KW-1185">Reference proteome</keyword>
<sequence>MPNGQAPSDLRVTADLSANDMGPWGYVSGSPDFPGAENVAKLAHPGAAEDDTIKRDIRTTAGAASLKHQLIRLHLEGPLGQEVAVTDIRPVIHTKQAPLNGSLVWAPPQGEENSSEVLLNLDDPFAVVRTSVYEESRRQRVPTAPFFPAHTIKLSDGETHEVVVTANATGYSYEYELAVVYQSGTEIKQVLVNDAGHTFRVSGIACIETHIASYRSAYELVGDFSVVRNPHPDHFDIRPDC</sequence>
<gene>
    <name evidence="1" type="ORF">ACFQ1S_01360</name>
</gene>